<evidence type="ECO:0000313" key="3">
    <source>
        <dbReference type="Proteomes" id="UP000019375"/>
    </source>
</evidence>
<keyword evidence="3" id="KW-1185">Reference proteome</keyword>
<accession>A0A8J2T741</accession>
<gene>
    <name evidence="2" type="ORF">BN860_12398g</name>
</gene>
<dbReference type="AlphaFoldDB" id="A0A8J2T741"/>
<dbReference type="Proteomes" id="UP000019375">
    <property type="component" value="Unassembled WGS sequence"/>
</dbReference>
<evidence type="ECO:0000256" key="1">
    <source>
        <dbReference type="SAM" id="MobiDB-lite"/>
    </source>
</evidence>
<dbReference type="OrthoDB" id="4062053at2759"/>
<proteinExistence type="predicted"/>
<name>A0A8J2T741_ZYGB2</name>
<reference evidence="3" key="1">
    <citation type="journal article" date="2013" name="Genome Announc.">
        <title>Genome sequence of the food spoilage yeast Zygosaccharomyces bailii CLIB 213(T).</title>
        <authorList>
            <person name="Galeote V."/>
            <person name="Bigey F."/>
            <person name="Devillers H."/>
            <person name="Neuveglise C."/>
            <person name="Dequin S."/>
        </authorList>
    </citation>
    <scope>NUCLEOTIDE SEQUENCE [LARGE SCALE GENOMIC DNA]</scope>
    <source>
        <strain evidence="3">CLIB 213 / ATCC 58445 / CBS 680 / CCRC 21525 / NBRC 1098 / NCYC 1416 / NRRL Y-2227</strain>
    </source>
</reference>
<protein>
    <submittedName>
        <fullName evidence="2">ZYBA0S03-12398g1_1</fullName>
    </submittedName>
</protein>
<evidence type="ECO:0000313" key="2">
    <source>
        <dbReference type="EMBL" id="CDF89235.1"/>
    </source>
</evidence>
<dbReference type="InterPro" id="IPR057785">
    <property type="entry name" value="YLR146W-A-like"/>
</dbReference>
<dbReference type="EMBL" id="HG316456">
    <property type="protein sequence ID" value="CDF89235.1"/>
    <property type="molecule type" value="Genomic_DNA"/>
</dbReference>
<sequence length="106" mass="11400">MEQPTSTVNGDIQGNVSNPISSGTLRSDSSQSSTIHREGGNDGDNEGDNETNLSDLLKKSKILQSEINDIFMELKHLNSEVRSDIDDFCHIGADSSATFSNVSKIG</sequence>
<feature type="compositionally biased region" description="Polar residues" evidence="1">
    <location>
        <begin position="1"/>
        <end position="34"/>
    </location>
</feature>
<feature type="region of interest" description="Disordered" evidence="1">
    <location>
        <begin position="1"/>
        <end position="53"/>
    </location>
</feature>
<dbReference type="Pfam" id="PF23482">
    <property type="entry name" value="YLR146W-A"/>
    <property type="match status" value="1"/>
</dbReference>
<organism evidence="2 3">
    <name type="scientific">Zygosaccharomyces bailii (strain CLIB 213 / ATCC 58445 / CBS 680 / BCRC 21525 / NBRC 1098 / NCYC 1416 / NRRL Y-2227)</name>
    <dbReference type="NCBI Taxonomy" id="1333698"/>
    <lineage>
        <taxon>Eukaryota</taxon>
        <taxon>Fungi</taxon>
        <taxon>Dikarya</taxon>
        <taxon>Ascomycota</taxon>
        <taxon>Saccharomycotina</taxon>
        <taxon>Saccharomycetes</taxon>
        <taxon>Saccharomycetales</taxon>
        <taxon>Saccharomycetaceae</taxon>
        <taxon>Zygosaccharomyces</taxon>
    </lineage>
</organism>